<feature type="domain" description="Ricin B lectin" evidence="2">
    <location>
        <begin position="71"/>
        <end position="146"/>
    </location>
</feature>
<dbReference type="AlphaFoldDB" id="A0A918XAY4"/>
<accession>A0A918XAY4</accession>
<protein>
    <recommendedName>
        <fullName evidence="2">Ricin B lectin domain-containing protein</fullName>
    </recommendedName>
</protein>
<evidence type="ECO:0000313" key="3">
    <source>
        <dbReference type="EMBL" id="GHD20508.1"/>
    </source>
</evidence>
<dbReference type="RefSeq" id="WP_230479903.1">
    <property type="nucleotide sequence ID" value="NZ_BMXL01000004.1"/>
</dbReference>
<dbReference type="Pfam" id="PF14200">
    <property type="entry name" value="RicinB_lectin_2"/>
    <property type="match status" value="1"/>
</dbReference>
<organism evidence="3 4">
    <name type="scientific">Nocardiopsis kunsanensis</name>
    <dbReference type="NCBI Taxonomy" id="141693"/>
    <lineage>
        <taxon>Bacteria</taxon>
        <taxon>Bacillati</taxon>
        <taxon>Actinomycetota</taxon>
        <taxon>Actinomycetes</taxon>
        <taxon>Streptosporangiales</taxon>
        <taxon>Nocardiopsidaceae</taxon>
        <taxon>Nocardiopsis</taxon>
    </lineage>
</organism>
<feature type="signal peptide" evidence="1">
    <location>
        <begin position="1"/>
        <end position="30"/>
    </location>
</feature>
<proteinExistence type="predicted"/>
<dbReference type="CDD" id="cd00161">
    <property type="entry name" value="beta-trefoil_Ricin-like"/>
    <property type="match status" value="1"/>
</dbReference>
<dbReference type="Gene3D" id="2.80.10.50">
    <property type="match status" value="1"/>
</dbReference>
<keyword evidence="1" id="KW-0732">Signal</keyword>
<name>A0A918XAY4_9ACTN</name>
<keyword evidence="4" id="KW-1185">Reference proteome</keyword>
<evidence type="ECO:0000256" key="1">
    <source>
        <dbReference type="SAM" id="SignalP"/>
    </source>
</evidence>
<evidence type="ECO:0000313" key="4">
    <source>
        <dbReference type="Proteomes" id="UP000654947"/>
    </source>
</evidence>
<dbReference type="EMBL" id="BMXL01000004">
    <property type="protein sequence ID" value="GHD20508.1"/>
    <property type="molecule type" value="Genomic_DNA"/>
</dbReference>
<dbReference type="InterPro" id="IPR000772">
    <property type="entry name" value="Ricin_B_lectin"/>
</dbReference>
<dbReference type="SUPFAM" id="SSF50370">
    <property type="entry name" value="Ricin B-like lectins"/>
    <property type="match status" value="1"/>
</dbReference>
<dbReference type="Proteomes" id="UP000654947">
    <property type="component" value="Unassembled WGS sequence"/>
</dbReference>
<feature type="chain" id="PRO_5037433221" description="Ricin B lectin domain-containing protein" evidence="1">
    <location>
        <begin position="31"/>
        <end position="176"/>
    </location>
</feature>
<comment type="caution">
    <text evidence="3">The sequence shown here is derived from an EMBL/GenBank/DDBJ whole genome shotgun (WGS) entry which is preliminary data.</text>
</comment>
<gene>
    <name evidence="3" type="ORF">GCM10007147_12950</name>
</gene>
<sequence length="176" mass="19297">MVIPRKAVSAATACAAAVGMLLLSPAPASAEVSPGDYRIAFEKNDAEVVPYGGSTARTDIRVWPADHVGMQWDVSYAGHSSGMASYEIRNLRSGLCMQPKNGNTTANQRIEQTTCSHRNEQRWHVSDVGNGAQQIIPVKNTQLGVTLENPAWNGSFLKLGYHNPSNPDFRWRFNRI</sequence>
<dbReference type="PROSITE" id="PS50231">
    <property type="entry name" value="RICIN_B_LECTIN"/>
    <property type="match status" value="1"/>
</dbReference>
<evidence type="ECO:0000259" key="2">
    <source>
        <dbReference type="Pfam" id="PF14200"/>
    </source>
</evidence>
<reference evidence="3 4" key="1">
    <citation type="journal article" date="2014" name="Int. J. Syst. Evol. Microbiol.">
        <title>Complete genome sequence of Corynebacterium casei LMG S-19264T (=DSM 44701T), isolated from a smear-ripened cheese.</title>
        <authorList>
            <consortium name="US DOE Joint Genome Institute (JGI-PGF)"/>
            <person name="Walter F."/>
            <person name="Albersmeier A."/>
            <person name="Kalinowski J."/>
            <person name="Ruckert C."/>
        </authorList>
    </citation>
    <scope>NUCLEOTIDE SEQUENCE [LARGE SCALE GENOMIC DNA]</scope>
    <source>
        <strain evidence="3 4">KCTC 19473</strain>
    </source>
</reference>
<dbReference type="InterPro" id="IPR035992">
    <property type="entry name" value="Ricin_B-like_lectins"/>
</dbReference>